<keyword evidence="3" id="KW-1185">Reference proteome</keyword>
<evidence type="ECO:0000313" key="2">
    <source>
        <dbReference type="EMBL" id="CAG5147472.1"/>
    </source>
</evidence>
<organism evidence="2 3">
    <name type="scientific">Alternaria atra</name>
    <dbReference type="NCBI Taxonomy" id="119953"/>
    <lineage>
        <taxon>Eukaryota</taxon>
        <taxon>Fungi</taxon>
        <taxon>Dikarya</taxon>
        <taxon>Ascomycota</taxon>
        <taxon>Pezizomycotina</taxon>
        <taxon>Dothideomycetes</taxon>
        <taxon>Pleosporomycetidae</taxon>
        <taxon>Pleosporales</taxon>
        <taxon>Pleosporineae</taxon>
        <taxon>Pleosporaceae</taxon>
        <taxon>Alternaria</taxon>
        <taxon>Alternaria sect. Ulocladioides</taxon>
    </lineage>
</organism>
<feature type="compositionally biased region" description="Polar residues" evidence="1">
    <location>
        <begin position="128"/>
        <end position="141"/>
    </location>
</feature>
<evidence type="ECO:0000256" key="1">
    <source>
        <dbReference type="SAM" id="MobiDB-lite"/>
    </source>
</evidence>
<dbReference type="EMBL" id="CAJRGZ010000015">
    <property type="protein sequence ID" value="CAG5147472.1"/>
    <property type="molecule type" value="Genomic_DNA"/>
</dbReference>
<dbReference type="RefSeq" id="XP_043165580.1">
    <property type="nucleotide sequence ID" value="XM_043309645.1"/>
</dbReference>
<dbReference type="AlphaFoldDB" id="A0A8J2MWZ4"/>
<name>A0A8J2MWZ4_9PLEO</name>
<gene>
    <name evidence="2" type="ORF">ALTATR162_LOCUS2043</name>
</gene>
<sequence length="155" mass="17054">MLVSSLCVNYTLMAPSNIIKRVEAARLPKDPNLSPISEVRVKWQLPNMGVDELRKKVLDCERKGKEKEWLIGILMGKEVALKVTDGETGVGVLPEGLVKEENVELIGVKNRVDIVISHEPETGRKESSVSVTGTKRASSRVSEGEDMTKRAKTTA</sequence>
<comment type="caution">
    <text evidence="2">The sequence shown here is derived from an EMBL/GenBank/DDBJ whole genome shotgun (WGS) entry which is preliminary data.</text>
</comment>
<dbReference type="Proteomes" id="UP000676310">
    <property type="component" value="Unassembled WGS sequence"/>
</dbReference>
<protein>
    <submittedName>
        <fullName evidence="2">Uncharacterized protein</fullName>
    </submittedName>
</protein>
<accession>A0A8J2MWZ4</accession>
<evidence type="ECO:0000313" key="3">
    <source>
        <dbReference type="Proteomes" id="UP000676310"/>
    </source>
</evidence>
<feature type="region of interest" description="Disordered" evidence="1">
    <location>
        <begin position="121"/>
        <end position="155"/>
    </location>
</feature>
<dbReference type="GeneID" id="67013445"/>
<proteinExistence type="predicted"/>
<reference evidence="2" key="1">
    <citation type="submission" date="2021-05" db="EMBL/GenBank/DDBJ databases">
        <authorList>
            <person name="Stam R."/>
        </authorList>
    </citation>
    <scope>NUCLEOTIDE SEQUENCE</scope>
    <source>
        <strain evidence="2">CS162</strain>
    </source>
</reference>
<dbReference type="OrthoDB" id="3748652at2759"/>